<accession>A0AAE0YHW2</accession>
<proteinExistence type="predicted"/>
<dbReference type="AlphaFoldDB" id="A0AAE0YHW2"/>
<sequence length="68" mass="7687">MLAGATKPKALELNQSRELGQSYGYLANQVAYRSPARSRLVLVNPEHPNNTMYVKDKSLEHKTTVRDE</sequence>
<protein>
    <submittedName>
        <fullName evidence="1">Uncharacterized protein</fullName>
    </submittedName>
</protein>
<organism evidence="1 2">
    <name type="scientific">Elysia crispata</name>
    <name type="common">lettuce slug</name>
    <dbReference type="NCBI Taxonomy" id="231223"/>
    <lineage>
        <taxon>Eukaryota</taxon>
        <taxon>Metazoa</taxon>
        <taxon>Spiralia</taxon>
        <taxon>Lophotrochozoa</taxon>
        <taxon>Mollusca</taxon>
        <taxon>Gastropoda</taxon>
        <taxon>Heterobranchia</taxon>
        <taxon>Euthyneura</taxon>
        <taxon>Panpulmonata</taxon>
        <taxon>Sacoglossa</taxon>
        <taxon>Placobranchoidea</taxon>
        <taxon>Plakobranchidae</taxon>
        <taxon>Elysia</taxon>
    </lineage>
</organism>
<name>A0AAE0YHW2_9GAST</name>
<evidence type="ECO:0000313" key="2">
    <source>
        <dbReference type="Proteomes" id="UP001283361"/>
    </source>
</evidence>
<comment type="caution">
    <text evidence="1">The sequence shown here is derived from an EMBL/GenBank/DDBJ whole genome shotgun (WGS) entry which is preliminary data.</text>
</comment>
<gene>
    <name evidence="1" type="ORF">RRG08_019500</name>
</gene>
<evidence type="ECO:0000313" key="1">
    <source>
        <dbReference type="EMBL" id="KAK3746580.1"/>
    </source>
</evidence>
<keyword evidence="2" id="KW-1185">Reference proteome</keyword>
<dbReference type="Proteomes" id="UP001283361">
    <property type="component" value="Unassembled WGS sequence"/>
</dbReference>
<reference evidence="1" key="1">
    <citation type="journal article" date="2023" name="G3 (Bethesda)">
        <title>A reference genome for the long-term kleptoplast-retaining sea slug Elysia crispata morphotype clarki.</title>
        <authorList>
            <person name="Eastman K.E."/>
            <person name="Pendleton A.L."/>
            <person name="Shaikh M.A."/>
            <person name="Suttiyut T."/>
            <person name="Ogas R."/>
            <person name="Tomko P."/>
            <person name="Gavelis G."/>
            <person name="Widhalm J.R."/>
            <person name="Wisecaver J.H."/>
        </authorList>
    </citation>
    <scope>NUCLEOTIDE SEQUENCE</scope>
    <source>
        <strain evidence="1">ECLA1</strain>
    </source>
</reference>
<dbReference type="EMBL" id="JAWDGP010006134">
    <property type="protein sequence ID" value="KAK3746580.1"/>
    <property type="molecule type" value="Genomic_DNA"/>
</dbReference>